<feature type="transmembrane region" description="Helical" evidence="1">
    <location>
        <begin position="91"/>
        <end position="112"/>
    </location>
</feature>
<sequence>MFRLGGRPGLLMSGTIPLEIVTRAAEWAARFDAGDMSAADHASYVAWVGQDPRHGEALARIEANFNRLSAGDDLERTAARQLLQRKTRRRITGVVAAGVFVLSGWLIGYADWPTTQEFRTKRGEQHSVALADGSDLTLDSESLVEVSLGRKQRLIKLVKGQVYAEVAKDEDRPFVVETKDGTVTALGTAFVVRLFAKESIVTVTKSQVRVCPGRTNLEESRCRSLGPGNQARLTSGGVVAMSDVNAESAILWTRGWLEANNRDLVDVLLELDRYSPTPIRFDPASLAGRRVTGSFPLTDTTLALKGIEQASGVDVQRQNDGAIMIRPR</sequence>
<evidence type="ECO:0000313" key="5">
    <source>
        <dbReference type="Proteomes" id="UP000013201"/>
    </source>
</evidence>
<comment type="caution">
    <text evidence="4">The sequence shown here is derived from an EMBL/GenBank/DDBJ whole genome shotgun (WGS) entry which is preliminary data.</text>
</comment>
<evidence type="ECO:0000259" key="2">
    <source>
        <dbReference type="Pfam" id="PF04773"/>
    </source>
</evidence>
<proteinExistence type="predicted"/>
<dbReference type="Proteomes" id="UP000013201">
    <property type="component" value="Unassembled WGS sequence"/>
</dbReference>
<evidence type="ECO:0000313" key="4">
    <source>
        <dbReference type="EMBL" id="CCW15814.1"/>
    </source>
</evidence>
<dbReference type="PANTHER" id="PTHR30273:SF2">
    <property type="entry name" value="PROTEIN FECR"/>
    <property type="match status" value="1"/>
</dbReference>
<keyword evidence="5" id="KW-1185">Reference proteome</keyword>
<keyword evidence="1" id="KW-1133">Transmembrane helix</keyword>
<dbReference type="InterPro" id="IPR012373">
    <property type="entry name" value="Ferrdict_sens_TM"/>
</dbReference>
<dbReference type="InterPro" id="IPR006860">
    <property type="entry name" value="FecR"/>
</dbReference>
<feature type="domain" description="FecR N-terminal" evidence="3">
    <location>
        <begin position="24"/>
        <end position="63"/>
    </location>
</feature>
<feature type="domain" description="FecR protein" evidence="2">
    <location>
        <begin position="118"/>
        <end position="209"/>
    </location>
</feature>
<name>N1MGC1_9SPHN</name>
<dbReference type="EMBL" id="CAVK010000008">
    <property type="protein sequence ID" value="CCW15814.1"/>
    <property type="molecule type" value="Genomic_DNA"/>
</dbReference>
<dbReference type="Gene3D" id="2.60.120.1440">
    <property type="match status" value="1"/>
</dbReference>
<dbReference type="Pfam" id="PF16220">
    <property type="entry name" value="DUF4880"/>
    <property type="match status" value="1"/>
</dbReference>
<evidence type="ECO:0000256" key="1">
    <source>
        <dbReference type="SAM" id="Phobius"/>
    </source>
</evidence>
<dbReference type="Gene3D" id="3.55.50.30">
    <property type="match status" value="1"/>
</dbReference>
<organism evidence="4 5">
    <name type="scientific">Sphingobium indicum BiD32</name>
    <dbReference type="NCBI Taxonomy" id="1301087"/>
    <lineage>
        <taxon>Bacteria</taxon>
        <taxon>Pseudomonadati</taxon>
        <taxon>Pseudomonadota</taxon>
        <taxon>Alphaproteobacteria</taxon>
        <taxon>Sphingomonadales</taxon>
        <taxon>Sphingomonadaceae</taxon>
        <taxon>Sphingobium</taxon>
    </lineage>
</organism>
<dbReference type="PANTHER" id="PTHR30273">
    <property type="entry name" value="PERIPLASMIC SIGNAL SENSOR AND SIGMA FACTOR ACTIVATOR FECR-RELATED"/>
    <property type="match status" value="1"/>
</dbReference>
<dbReference type="AlphaFoldDB" id="N1MGC1"/>
<dbReference type="PIRSF" id="PIRSF018266">
    <property type="entry name" value="FecR"/>
    <property type="match status" value="1"/>
</dbReference>
<keyword evidence="1" id="KW-0472">Membrane</keyword>
<dbReference type="Pfam" id="PF04773">
    <property type="entry name" value="FecR"/>
    <property type="match status" value="1"/>
</dbReference>
<keyword evidence="1" id="KW-0812">Transmembrane</keyword>
<protein>
    <submittedName>
        <fullName evidence="4">FecR</fullName>
    </submittedName>
</protein>
<evidence type="ECO:0000259" key="3">
    <source>
        <dbReference type="Pfam" id="PF16220"/>
    </source>
</evidence>
<accession>N1MGC1</accession>
<dbReference type="InterPro" id="IPR032623">
    <property type="entry name" value="FecR_N"/>
</dbReference>
<reference evidence="4 5" key="1">
    <citation type="submission" date="2013-03" db="EMBL/GenBank/DDBJ databases">
        <authorList>
            <person name="Le V."/>
        </authorList>
    </citation>
    <scope>NUCLEOTIDE SEQUENCE [LARGE SCALE GENOMIC DNA]</scope>
    <source>
        <strain evidence="4 5">BiD32</strain>
    </source>
</reference>
<dbReference type="GO" id="GO:0016989">
    <property type="term" value="F:sigma factor antagonist activity"/>
    <property type="evidence" value="ECO:0007669"/>
    <property type="project" value="TreeGrafter"/>
</dbReference>
<gene>
    <name evidence="4" type="ORF">EBBID32_1420</name>
</gene>
<reference evidence="5" key="2">
    <citation type="submission" date="2013-04" db="EMBL/GenBank/DDBJ databases">
        <title>Bisphenol A degrading Sphingobium sp. strain BiD32.</title>
        <authorList>
            <person name="Nielsen J.L."/>
            <person name="Zhou N.A."/>
            <person name="Kjeldal H."/>
        </authorList>
    </citation>
    <scope>NUCLEOTIDE SEQUENCE [LARGE SCALE GENOMIC DNA]</scope>
    <source>
        <strain evidence="5">BiD32</strain>
    </source>
</reference>